<reference evidence="2" key="1">
    <citation type="journal article" date="2014" name="Nat. Genet.">
        <title>Genome of the human hookworm Necator americanus.</title>
        <authorList>
            <person name="Tang Y.T."/>
            <person name="Gao X."/>
            <person name="Rosa B.A."/>
            <person name="Abubucker S."/>
            <person name="Hallsworth-Pepin K."/>
            <person name="Martin J."/>
            <person name="Tyagi R."/>
            <person name="Heizer E."/>
            <person name="Zhang X."/>
            <person name="Bhonagiri-Palsikar V."/>
            <person name="Minx P."/>
            <person name="Warren W.C."/>
            <person name="Wang Q."/>
            <person name="Zhan B."/>
            <person name="Hotez P.J."/>
            <person name="Sternberg P.W."/>
            <person name="Dougall A."/>
            <person name="Gaze S.T."/>
            <person name="Mulvenna J."/>
            <person name="Sotillo J."/>
            <person name="Ranganathan S."/>
            <person name="Rabelo E.M."/>
            <person name="Wilson R.K."/>
            <person name="Felgner P.L."/>
            <person name="Bethony J."/>
            <person name="Hawdon J.M."/>
            <person name="Gasser R.B."/>
            <person name="Loukas A."/>
            <person name="Mitreva M."/>
        </authorList>
    </citation>
    <scope>NUCLEOTIDE SEQUENCE [LARGE SCALE GENOMIC DNA]</scope>
</reference>
<accession>W2TBJ1</accession>
<dbReference type="AlphaFoldDB" id="W2TBJ1"/>
<keyword evidence="2" id="KW-1185">Reference proteome</keyword>
<sequence length="77" mass="8464">MNCPAGKSTVTIQGTLDYVNNALFQASIQQVDTNRATSSGFSLDSRYYAVLKNIATKEYSLLFGISMDYLSADLSPW</sequence>
<gene>
    <name evidence="1" type="ORF">NECAME_10262</name>
</gene>
<dbReference type="KEGG" id="nai:NECAME_10262"/>
<dbReference type="Proteomes" id="UP000053676">
    <property type="component" value="Unassembled WGS sequence"/>
</dbReference>
<evidence type="ECO:0000313" key="1">
    <source>
        <dbReference type="EMBL" id="ETN78566.1"/>
    </source>
</evidence>
<protein>
    <submittedName>
        <fullName evidence="1">Uncharacterized protein</fullName>
    </submittedName>
</protein>
<organism evidence="1 2">
    <name type="scientific">Necator americanus</name>
    <name type="common">Human hookworm</name>
    <dbReference type="NCBI Taxonomy" id="51031"/>
    <lineage>
        <taxon>Eukaryota</taxon>
        <taxon>Metazoa</taxon>
        <taxon>Ecdysozoa</taxon>
        <taxon>Nematoda</taxon>
        <taxon>Chromadorea</taxon>
        <taxon>Rhabditida</taxon>
        <taxon>Rhabditina</taxon>
        <taxon>Rhabditomorpha</taxon>
        <taxon>Strongyloidea</taxon>
        <taxon>Ancylostomatidae</taxon>
        <taxon>Bunostominae</taxon>
        <taxon>Necator</taxon>
    </lineage>
</organism>
<evidence type="ECO:0000313" key="2">
    <source>
        <dbReference type="Proteomes" id="UP000053676"/>
    </source>
</evidence>
<proteinExistence type="predicted"/>
<name>W2TBJ1_NECAM</name>
<dbReference type="EMBL" id="KI659849">
    <property type="protein sequence ID" value="ETN78566.1"/>
    <property type="molecule type" value="Genomic_DNA"/>
</dbReference>